<dbReference type="PANTHER" id="PTHR22922:SF19">
    <property type="entry name" value="CAPRIN HOMOLOG"/>
    <property type="match status" value="1"/>
</dbReference>
<dbReference type="GO" id="GO:0005737">
    <property type="term" value="C:cytoplasm"/>
    <property type="evidence" value="ECO:0000318"/>
    <property type="project" value="GO_Central"/>
</dbReference>
<dbReference type="EnsemblMetazoa" id="HelroT194645">
    <property type="protein sequence ID" value="HelroP194645"/>
    <property type="gene ID" value="HelroG194645"/>
</dbReference>
<dbReference type="HOGENOM" id="CLU_342993_0_0_1"/>
<evidence type="ECO:0000313" key="6">
    <source>
        <dbReference type="Proteomes" id="UP000015101"/>
    </source>
</evidence>
<feature type="region of interest" description="Disordered" evidence="2">
    <location>
        <begin position="631"/>
        <end position="675"/>
    </location>
</feature>
<evidence type="ECO:0000256" key="1">
    <source>
        <dbReference type="ARBA" id="ARBA00007950"/>
    </source>
</evidence>
<dbReference type="Proteomes" id="UP000015101">
    <property type="component" value="Unassembled WGS sequence"/>
</dbReference>
<feature type="compositionally biased region" description="Low complexity" evidence="2">
    <location>
        <begin position="248"/>
        <end position="268"/>
    </location>
</feature>
<accession>T1FW99</accession>
<proteinExistence type="inferred from homology"/>
<reference evidence="6" key="1">
    <citation type="submission" date="2012-12" db="EMBL/GenBank/DDBJ databases">
        <authorList>
            <person name="Hellsten U."/>
            <person name="Grimwood J."/>
            <person name="Chapman J.A."/>
            <person name="Shapiro H."/>
            <person name="Aerts A."/>
            <person name="Otillar R.P."/>
            <person name="Terry A.Y."/>
            <person name="Boore J.L."/>
            <person name="Simakov O."/>
            <person name="Marletaz F."/>
            <person name="Cho S.-J."/>
            <person name="Edsinger-Gonzales E."/>
            <person name="Havlak P."/>
            <person name="Kuo D.-H."/>
            <person name="Larsson T."/>
            <person name="Lv J."/>
            <person name="Arendt D."/>
            <person name="Savage R."/>
            <person name="Osoegawa K."/>
            <person name="de Jong P."/>
            <person name="Lindberg D.R."/>
            <person name="Seaver E.C."/>
            <person name="Weisblat D.A."/>
            <person name="Putnam N.H."/>
            <person name="Grigoriev I.V."/>
            <person name="Rokhsar D.S."/>
        </authorList>
    </citation>
    <scope>NUCLEOTIDE SEQUENCE</scope>
</reference>
<sequence>MASFDSDAPMKQCITVIDKKVRNLEKRKQKLDLYRSKEKEGGILDKDQQEAISKYDCVVQNLEFSKDIQKQFQAISADSEKVLRKQAKRDKIERQNQEISRFKEILKLQKVLSHVDSELMKPDFKSGRLYKHLVNISTNNDEQQLKMVREFKQLIESSKTAGTSYACQMQAAAEHLFLYLEKSEKPVVESLTYKDVSQLVDGIFESAYFDSEDDVDNSGDGCGVGDVTCKEEHCKVDSNGDVVTSNEQHQPLDLQQQQQQPQQQQHFEPTTAASLTSAATAATTTTTVALTSQVGSAVIVDAAVVSMSSSTTNQSGNNENVEGVIVGSRDAEGVAGTAAAATDGKQSNDPHGTHHHHHAPHHPHHHLAHQQASHLPHHQQQQFVDVANGSNAQQPPQQPQPQGGAMMWSRQQLEQQQLASQPMMSSNTSQSAAAPAMPTVPASNRMPISYFGSGGFGNGRPRPLQEIVSAVQGKYNFLQESLIDKHSSYQQQQLKRDVDDNDTTANIGQDDYHHLSYQQQQQHQQHLQQLYHQRLPTYGDRTVQGLLDSKQQQPPSSSSSVVPSSSSSSMPTANSSVGSHHNVPHSSMAPTIGYPSFHLPHPIPLPNQSESEFLQQVEISKSQYTMNPHANIFRSGYQSPPSLSSSANQSEDQQQPSDQSQQQLASDKVKPDGDKVTTATTAASTASSISNKINITTAANNAATTSTTLGSNVDSGKIGGASNAVSEEKKSFVQHVAGTTNSSNTISSSGSTATAGVSSSGGSSSNTSSGLASGDGSSRMLQGEQLFGGPVYRGGGGNRYGPATQASGASGGGMRHNNYYNNNMNS</sequence>
<dbReference type="PANTHER" id="PTHR22922">
    <property type="entry name" value="GPI-ANCHORED PROTEIN P137"/>
    <property type="match status" value="1"/>
</dbReference>
<feature type="compositionally biased region" description="Low complexity" evidence="2">
    <location>
        <begin position="369"/>
        <end position="378"/>
    </location>
</feature>
<dbReference type="STRING" id="6412.T1FW99"/>
<feature type="compositionally biased region" description="Low complexity" evidence="2">
    <location>
        <begin position="817"/>
        <end position="826"/>
    </location>
</feature>
<dbReference type="RefSeq" id="XP_009031645.1">
    <property type="nucleotide sequence ID" value="XM_009033397.1"/>
</dbReference>
<reference evidence="5" key="3">
    <citation type="submission" date="2015-06" db="UniProtKB">
        <authorList>
            <consortium name="EnsemblMetazoa"/>
        </authorList>
    </citation>
    <scope>IDENTIFICATION</scope>
</reference>
<feature type="compositionally biased region" description="Polar residues" evidence="2">
    <location>
        <begin position="422"/>
        <end position="432"/>
    </location>
</feature>
<dbReference type="InterPro" id="IPR041637">
    <property type="entry name" value="Caprin-1_dimer"/>
</dbReference>
<feature type="region of interest" description="Disordered" evidence="2">
    <location>
        <begin position="333"/>
        <end position="378"/>
    </location>
</feature>
<feature type="compositionally biased region" description="Low complexity" evidence="2">
    <location>
        <begin position="740"/>
        <end position="774"/>
    </location>
</feature>
<feature type="region of interest" description="Disordered" evidence="2">
    <location>
        <begin position="488"/>
        <end position="508"/>
    </location>
</feature>
<evidence type="ECO:0000256" key="2">
    <source>
        <dbReference type="SAM" id="MobiDB-lite"/>
    </source>
</evidence>
<dbReference type="InterPro" id="IPR028816">
    <property type="entry name" value="Caprin"/>
</dbReference>
<dbReference type="AlphaFoldDB" id="T1FW99"/>
<name>T1FW99_HELRO</name>
<feature type="compositionally biased region" description="Polar residues" evidence="2">
    <location>
        <begin position="570"/>
        <end position="589"/>
    </location>
</feature>
<dbReference type="OrthoDB" id="10062814at2759"/>
<organism evidence="5 6">
    <name type="scientific">Helobdella robusta</name>
    <name type="common">Californian leech</name>
    <dbReference type="NCBI Taxonomy" id="6412"/>
    <lineage>
        <taxon>Eukaryota</taxon>
        <taxon>Metazoa</taxon>
        <taxon>Spiralia</taxon>
        <taxon>Lophotrochozoa</taxon>
        <taxon>Annelida</taxon>
        <taxon>Clitellata</taxon>
        <taxon>Hirudinea</taxon>
        <taxon>Rhynchobdellida</taxon>
        <taxon>Glossiphoniidae</taxon>
        <taxon>Helobdella</taxon>
    </lineage>
</organism>
<keyword evidence="6" id="KW-1185">Reference proteome</keyword>
<feature type="domain" description="Caprin-1 dimerization" evidence="3">
    <location>
        <begin position="88"/>
        <end position="210"/>
    </location>
</feature>
<gene>
    <name evidence="5" type="primary">20213095</name>
    <name evidence="4" type="ORF">HELRODRAFT_194645</name>
</gene>
<dbReference type="eggNOG" id="ENOG502QUGC">
    <property type="taxonomic scope" value="Eukaryota"/>
</dbReference>
<dbReference type="Pfam" id="PF18293">
    <property type="entry name" value="Caprin-1_dimer"/>
    <property type="match status" value="1"/>
</dbReference>
<evidence type="ECO:0000313" key="4">
    <source>
        <dbReference type="EMBL" id="ESN90255.1"/>
    </source>
</evidence>
<feature type="compositionally biased region" description="Low complexity" evidence="2">
    <location>
        <begin position="333"/>
        <end position="344"/>
    </location>
</feature>
<feature type="region of interest" description="Disordered" evidence="2">
    <location>
        <begin position="413"/>
        <end position="440"/>
    </location>
</feature>
<dbReference type="GeneID" id="20213095"/>
<protein>
    <recommendedName>
        <fullName evidence="3">Caprin-1 dimerization domain-containing protein</fullName>
    </recommendedName>
</protein>
<feature type="region of interest" description="Disordered" evidence="2">
    <location>
        <begin position="389"/>
        <end position="408"/>
    </location>
</feature>
<comment type="similarity">
    <text evidence="1">Belongs to the caprin family.</text>
</comment>
<dbReference type="EMBL" id="AMQM01008319">
    <property type="status" value="NOT_ANNOTATED_CDS"/>
    <property type="molecule type" value="Genomic_DNA"/>
</dbReference>
<feature type="region of interest" description="Disordered" evidence="2">
    <location>
        <begin position="240"/>
        <end position="268"/>
    </location>
</feature>
<feature type="region of interest" description="Disordered" evidence="2">
    <location>
        <begin position="547"/>
        <end position="607"/>
    </location>
</feature>
<dbReference type="EMBL" id="KB097754">
    <property type="protein sequence ID" value="ESN90255.1"/>
    <property type="molecule type" value="Genomic_DNA"/>
</dbReference>
<dbReference type="KEGG" id="hro:HELRODRAFT_194645"/>
<dbReference type="EMBL" id="AMQM01008318">
    <property type="status" value="NOT_ANNOTATED_CDS"/>
    <property type="molecule type" value="Genomic_DNA"/>
</dbReference>
<dbReference type="InParanoid" id="T1FW99"/>
<feature type="region of interest" description="Disordered" evidence="2">
    <location>
        <begin position="740"/>
        <end position="826"/>
    </location>
</feature>
<evidence type="ECO:0000259" key="3">
    <source>
        <dbReference type="Pfam" id="PF18293"/>
    </source>
</evidence>
<dbReference type="CTD" id="20213095"/>
<dbReference type="GO" id="GO:0003723">
    <property type="term" value="F:RNA binding"/>
    <property type="evidence" value="ECO:0000318"/>
    <property type="project" value="GO_Central"/>
</dbReference>
<reference evidence="4 6" key="2">
    <citation type="journal article" date="2013" name="Nature">
        <title>Insights into bilaterian evolution from three spiralian genomes.</title>
        <authorList>
            <person name="Simakov O."/>
            <person name="Marletaz F."/>
            <person name="Cho S.J."/>
            <person name="Edsinger-Gonzales E."/>
            <person name="Havlak P."/>
            <person name="Hellsten U."/>
            <person name="Kuo D.H."/>
            <person name="Larsson T."/>
            <person name="Lv J."/>
            <person name="Arendt D."/>
            <person name="Savage R."/>
            <person name="Osoegawa K."/>
            <person name="de Jong P."/>
            <person name="Grimwood J."/>
            <person name="Chapman J.A."/>
            <person name="Shapiro H."/>
            <person name="Aerts A."/>
            <person name="Otillar R.P."/>
            <person name="Terry A.Y."/>
            <person name="Boore J.L."/>
            <person name="Grigoriev I.V."/>
            <person name="Lindberg D.R."/>
            <person name="Seaver E.C."/>
            <person name="Weisblat D.A."/>
            <person name="Putnam N.H."/>
            <person name="Rokhsar D.S."/>
        </authorList>
    </citation>
    <scope>NUCLEOTIDE SEQUENCE</scope>
</reference>
<evidence type="ECO:0000313" key="5">
    <source>
        <dbReference type="EnsemblMetazoa" id="HelroP194645"/>
    </source>
</evidence>
<feature type="compositionally biased region" description="Basic residues" evidence="2">
    <location>
        <begin position="353"/>
        <end position="368"/>
    </location>
</feature>
<feature type="compositionally biased region" description="Low complexity" evidence="2">
    <location>
        <begin position="635"/>
        <end position="666"/>
    </location>
</feature>
<feature type="compositionally biased region" description="Low complexity" evidence="2">
    <location>
        <begin position="554"/>
        <end position="569"/>
    </location>
</feature>